<proteinExistence type="predicted"/>
<sequence>MRTVADHSDAALSSTWRPTSEAIHRSDLSALLVSGLVIARSGSALAGDRKVEAAWRLP</sequence>
<accession>A0A640KWC2</accession>
<evidence type="ECO:0000313" key="1">
    <source>
        <dbReference type="EMBL" id="GET93953.1"/>
    </source>
</evidence>
<dbReference type="VEuPathDB" id="TriTrypDB:LtaPh_9913701"/>
<protein>
    <submittedName>
        <fullName evidence="1">Unspecified product</fullName>
    </submittedName>
</protein>
<dbReference type="Proteomes" id="UP000419144">
    <property type="component" value="Unassembled WGS sequence"/>
</dbReference>
<evidence type="ECO:0000313" key="2">
    <source>
        <dbReference type="Proteomes" id="UP000419144"/>
    </source>
</evidence>
<reference evidence="1" key="1">
    <citation type="submission" date="2019-11" db="EMBL/GenBank/DDBJ databases">
        <title>Leishmania tarentolae CDS.</title>
        <authorList>
            <person name="Goto Y."/>
            <person name="Yamagishi J."/>
        </authorList>
    </citation>
    <scope>NUCLEOTIDE SEQUENCE [LARGE SCALE GENOMIC DNA]</scope>
    <source>
        <strain evidence="1">Parrot Tar II</strain>
    </source>
</reference>
<comment type="caution">
    <text evidence="1">The sequence shown here is derived from an EMBL/GenBank/DDBJ whole genome shotgun (WGS) entry which is preliminary data.</text>
</comment>
<dbReference type="EMBL" id="BLBS01000136">
    <property type="protein sequence ID" value="GET93953.1"/>
    <property type="molecule type" value="Genomic_DNA"/>
</dbReference>
<name>A0A640KWC2_LEITA</name>
<keyword evidence="2" id="KW-1185">Reference proteome</keyword>
<gene>
    <name evidence="1" type="ORF">LtaPh_9913701</name>
</gene>
<dbReference type="AlphaFoldDB" id="A0A640KWC2"/>
<organism evidence="1 2">
    <name type="scientific">Leishmania tarentolae</name>
    <name type="common">Sauroleishmania tarentolae</name>
    <dbReference type="NCBI Taxonomy" id="5689"/>
    <lineage>
        <taxon>Eukaryota</taxon>
        <taxon>Discoba</taxon>
        <taxon>Euglenozoa</taxon>
        <taxon>Kinetoplastea</taxon>
        <taxon>Metakinetoplastina</taxon>
        <taxon>Trypanosomatida</taxon>
        <taxon>Trypanosomatidae</taxon>
        <taxon>Leishmaniinae</taxon>
        <taxon>Leishmania</taxon>
        <taxon>lizard Leishmania</taxon>
    </lineage>
</organism>